<protein>
    <recommendedName>
        <fullName evidence="11">GH16 domain-containing protein</fullName>
    </recommendedName>
</protein>
<proteinExistence type="inferred from homology"/>
<keyword evidence="8" id="KW-0961">Cell wall biogenesis/degradation</keyword>
<dbReference type="PANTHER" id="PTHR31361">
    <property type="entry name" value="BETA-GLUCAN SYNTHESIS-ASSOCIATED PROTEIN KRE6-RELATED"/>
    <property type="match status" value="1"/>
</dbReference>
<comment type="subcellular location">
    <subcellularLocation>
        <location evidence="1">Membrane</location>
        <topology evidence="1">Single-pass type II membrane protein</topology>
    </subcellularLocation>
</comment>
<keyword evidence="7" id="KW-0325">Glycoprotein</keyword>
<evidence type="ECO:0000313" key="12">
    <source>
        <dbReference type="EMBL" id="GAT43447.1"/>
    </source>
</evidence>
<dbReference type="EMBL" id="DF839016">
    <property type="protein sequence ID" value="GAT43447.1"/>
    <property type="molecule type" value="Genomic_DNA"/>
</dbReference>
<evidence type="ECO:0000256" key="3">
    <source>
        <dbReference type="ARBA" id="ARBA00022692"/>
    </source>
</evidence>
<gene>
    <name evidence="12" type="ORF">MCHLO_01126</name>
</gene>
<dbReference type="Proteomes" id="UP000815677">
    <property type="component" value="Unassembled WGS sequence"/>
</dbReference>
<evidence type="ECO:0000256" key="4">
    <source>
        <dbReference type="ARBA" id="ARBA00022968"/>
    </source>
</evidence>
<sequence>MSGSNQGPRRLQGRRIPRRPPPSYDGVTYTYTSAPTTSNSPPTSPRRNRDAAAAEKWDGDREQQQQQRRPGIVRDVMRGSIGSGYGPYSFDPNVNRPRRAKRNDGPKQPLARSETVSAKWGRNIDQDDMLHNRLPDSKSREYFTDRFAVVFSLRGWSNLLAFLTISGALLALFLGYPVSIALTSPPPNPHANGGYNMGGINATGQVPALGNSFPSLIDADTPEGAYTYTNPDGKKYDLVFSDEFNTEGRTFYPGDDPYWEAVDLHYWPTEDLEWYDPSAVITHNGNLVITLSNTSTHNLSFQSGMLQSWNKVCFTTAYIEVSVSLPGSSSQVGFWPGVWTMGNLGRAGYGSTTDGTWPYSYAACDLGTFPNQTTAEGQPASSIVDGESISFLPGQRLSACTCPNSDHPGPSNGTGGYIGRGVPELDILEALIFVDADGDDHGQVSQSYQTAPYDANRWWNNDTAAATVYSANATQLNKYIGNEYQETLSALTFIDSSVYGGDGYARYGVEWYSDPGNRQAGFVSWYAEGKRTWTITADALAPNNVSEVSQRLISEEPMYMIFNLGISPSFQVPDFSTLVFPAQLLIDYVRVYQLPGTQNGVTCDPPTRPTEEYINQHANAYSNPNLTTWEQTGYGAPKNGLYDGCSEEIASGLHLQMTILHSESCCTFTASCKFHVVDEVSAHIASTLEPQRSSIPYPYPAPYPTSGAHTPPTSASASASASANRIERFLVVPP</sequence>
<dbReference type="PROSITE" id="PS51762">
    <property type="entry name" value="GH16_2"/>
    <property type="match status" value="1"/>
</dbReference>
<evidence type="ECO:0000313" key="13">
    <source>
        <dbReference type="Proteomes" id="UP000815677"/>
    </source>
</evidence>
<dbReference type="InterPro" id="IPR005629">
    <property type="entry name" value="Skn1/Kre6/Sbg1"/>
</dbReference>
<evidence type="ECO:0000256" key="6">
    <source>
        <dbReference type="ARBA" id="ARBA00023136"/>
    </source>
</evidence>
<name>A0ABQ0KYV0_MYCCL</name>
<keyword evidence="13" id="KW-1185">Reference proteome</keyword>
<keyword evidence="6 10" id="KW-0472">Membrane</keyword>
<dbReference type="Gene3D" id="2.60.120.200">
    <property type="match status" value="2"/>
</dbReference>
<dbReference type="SUPFAM" id="SSF49899">
    <property type="entry name" value="Concanavalin A-like lectins/glucanases"/>
    <property type="match status" value="1"/>
</dbReference>
<feature type="compositionally biased region" description="Low complexity" evidence="9">
    <location>
        <begin position="704"/>
        <end position="722"/>
    </location>
</feature>
<dbReference type="InterPro" id="IPR000757">
    <property type="entry name" value="Beta-glucanase-like"/>
</dbReference>
<dbReference type="Pfam" id="PF03935">
    <property type="entry name" value="SKN1_KRE6_Sbg1"/>
    <property type="match status" value="1"/>
</dbReference>
<feature type="region of interest" description="Disordered" evidence="9">
    <location>
        <begin position="1"/>
        <end position="117"/>
    </location>
</feature>
<accession>A0ABQ0KYV0</accession>
<dbReference type="CDD" id="cd02180">
    <property type="entry name" value="GH16_fungal_KRE6_glucanase"/>
    <property type="match status" value="1"/>
</dbReference>
<feature type="domain" description="GH16" evidence="11">
    <location>
        <begin position="221"/>
        <end position="597"/>
    </location>
</feature>
<keyword evidence="4" id="KW-0735">Signal-anchor</keyword>
<evidence type="ECO:0000256" key="7">
    <source>
        <dbReference type="ARBA" id="ARBA00023180"/>
    </source>
</evidence>
<dbReference type="PANTHER" id="PTHR31361:SF1">
    <property type="entry name" value="BETA-GLUCAN SYNTHESIS-ASSOCIATED PROTEIN KRE6-RELATED"/>
    <property type="match status" value="1"/>
</dbReference>
<evidence type="ECO:0000256" key="9">
    <source>
        <dbReference type="SAM" id="MobiDB-lite"/>
    </source>
</evidence>
<keyword evidence="5 10" id="KW-1133">Transmembrane helix</keyword>
<feature type="compositionally biased region" description="Basic and acidic residues" evidence="9">
    <location>
        <begin position="47"/>
        <end position="63"/>
    </location>
</feature>
<comment type="similarity">
    <text evidence="2">Belongs to the SKN1/KRE6 family.</text>
</comment>
<evidence type="ECO:0000256" key="5">
    <source>
        <dbReference type="ARBA" id="ARBA00022989"/>
    </source>
</evidence>
<feature type="transmembrane region" description="Helical" evidence="10">
    <location>
        <begin position="159"/>
        <end position="178"/>
    </location>
</feature>
<evidence type="ECO:0000256" key="1">
    <source>
        <dbReference type="ARBA" id="ARBA00004606"/>
    </source>
</evidence>
<evidence type="ECO:0000256" key="8">
    <source>
        <dbReference type="ARBA" id="ARBA00023316"/>
    </source>
</evidence>
<dbReference type="InterPro" id="IPR013320">
    <property type="entry name" value="ConA-like_dom_sf"/>
</dbReference>
<feature type="region of interest" description="Disordered" evidence="9">
    <location>
        <begin position="695"/>
        <end position="722"/>
    </location>
</feature>
<organism evidence="12 13">
    <name type="scientific">Mycena chlorophos</name>
    <name type="common">Agaric fungus</name>
    <name type="synonym">Agaricus chlorophos</name>
    <dbReference type="NCBI Taxonomy" id="658473"/>
    <lineage>
        <taxon>Eukaryota</taxon>
        <taxon>Fungi</taxon>
        <taxon>Dikarya</taxon>
        <taxon>Basidiomycota</taxon>
        <taxon>Agaricomycotina</taxon>
        <taxon>Agaricomycetes</taxon>
        <taxon>Agaricomycetidae</taxon>
        <taxon>Agaricales</taxon>
        <taxon>Marasmiineae</taxon>
        <taxon>Mycenaceae</taxon>
        <taxon>Mycena</taxon>
    </lineage>
</organism>
<evidence type="ECO:0000259" key="11">
    <source>
        <dbReference type="PROSITE" id="PS51762"/>
    </source>
</evidence>
<evidence type="ECO:0000256" key="2">
    <source>
        <dbReference type="ARBA" id="ARBA00010962"/>
    </source>
</evidence>
<reference evidence="12" key="1">
    <citation type="submission" date="2014-09" db="EMBL/GenBank/DDBJ databases">
        <title>Genome sequence of the luminous mushroom Mycena chlorophos for searching fungal bioluminescence genes.</title>
        <authorList>
            <person name="Tanaka Y."/>
            <person name="Kasuga D."/>
            <person name="Oba Y."/>
            <person name="Hase S."/>
            <person name="Sato K."/>
            <person name="Oba Y."/>
            <person name="Sakakibara Y."/>
        </authorList>
    </citation>
    <scope>NUCLEOTIDE SEQUENCE</scope>
</reference>
<evidence type="ECO:0000256" key="10">
    <source>
        <dbReference type="SAM" id="Phobius"/>
    </source>
</evidence>
<keyword evidence="3 10" id="KW-0812">Transmembrane</keyword>
<feature type="compositionally biased region" description="Low complexity" evidence="9">
    <location>
        <begin position="28"/>
        <end position="41"/>
    </location>
</feature>